<protein>
    <submittedName>
        <fullName evidence="4">DUF1524 domain-containing protein</fullName>
    </submittedName>
</protein>
<feature type="domain" description="Excalibur calcium-binding" evidence="3">
    <location>
        <begin position="427"/>
        <end position="463"/>
    </location>
</feature>
<dbReference type="Proteomes" id="UP001174209">
    <property type="component" value="Unassembled WGS sequence"/>
</dbReference>
<sequence>MRRSTAIVAGFALFLVVIGLITNGLSGALTMAATFALFTGLYTLLTNRPSWARLAGRKAGAITAGAAVVALLIGGAIAPASGTVPTAVAEQATEIAEPSSEQSTGTPTVTAEPTASAKPTQSATPTPSPKPTATTSDAAPLDSAAVTEVSGTPRAPSDQPAANTAALAVLETLPIKGRAPKTGYDREQFGQAWADVDHNGCDTRNDILNRDLTDIVHTNSVPCKAQSGVLDDPYTGTVIPFLRGQATSSDVQIDHVVALSDAWQKGAQQLTFDQRVAFANDPLNLQSTDGPTNQQKSDGDAATWLPSNKGYRCEYVARQVSVKATYALWVTQAEHDAMAGILSNCNGILAPTNQMAPSVTQPPAPVETEAPAPVVPEPVAPPVVEPAPVAPPVVEPAPVAPAPVVPAPVAPAPVAPAPVAPAPAAPYYANCSEVRAAGAAPIAAGSPGFQPKFDRDGDGIGCDS</sequence>
<feature type="region of interest" description="Disordered" evidence="1">
    <location>
        <begin position="91"/>
        <end position="161"/>
    </location>
</feature>
<dbReference type="Pfam" id="PF05901">
    <property type="entry name" value="Excalibur"/>
    <property type="match status" value="1"/>
</dbReference>
<dbReference type="InterPro" id="IPR011089">
    <property type="entry name" value="GmrSD_C"/>
</dbReference>
<gene>
    <name evidence="4" type="ORF">P5G52_15850</name>
</gene>
<feature type="region of interest" description="Disordered" evidence="1">
    <location>
        <begin position="282"/>
        <end position="301"/>
    </location>
</feature>
<dbReference type="SMART" id="SM00894">
    <property type="entry name" value="Excalibur"/>
    <property type="match status" value="1"/>
</dbReference>
<keyword evidence="2" id="KW-0472">Membrane</keyword>
<feature type="compositionally biased region" description="Polar residues" evidence="1">
    <location>
        <begin position="99"/>
        <end position="111"/>
    </location>
</feature>
<evidence type="ECO:0000313" key="5">
    <source>
        <dbReference type="Proteomes" id="UP001174209"/>
    </source>
</evidence>
<keyword evidence="5" id="KW-1185">Reference proteome</keyword>
<evidence type="ECO:0000256" key="2">
    <source>
        <dbReference type="SAM" id="Phobius"/>
    </source>
</evidence>
<name>A0ABT8K5A5_9MICC</name>
<organism evidence="4 5">
    <name type="scientific">Arthrobacter burdickii</name>
    <dbReference type="NCBI Taxonomy" id="3035920"/>
    <lineage>
        <taxon>Bacteria</taxon>
        <taxon>Bacillati</taxon>
        <taxon>Actinomycetota</taxon>
        <taxon>Actinomycetes</taxon>
        <taxon>Micrococcales</taxon>
        <taxon>Micrococcaceae</taxon>
        <taxon>Arthrobacter</taxon>
    </lineage>
</organism>
<keyword evidence="2" id="KW-0812">Transmembrane</keyword>
<feature type="region of interest" description="Disordered" evidence="1">
    <location>
        <begin position="444"/>
        <end position="464"/>
    </location>
</feature>
<comment type="caution">
    <text evidence="4">The sequence shown here is derived from an EMBL/GenBank/DDBJ whole genome shotgun (WGS) entry which is preliminary data.</text>
</comment>
<accession>A0ABT8K5A5</accession>
<feature type="compositionally biased region" description="Polar residues" evidence="1">
    <location>
        <begin position="283"/>
        <end position="296"/>
    </location>
</feature>
<feature type="transmembrane region" description="Helical" evidence="2">
    <location>
        <begin position="29"/>
        <end position="47"/>
    </location>
</feature>
<feature type="transmembrane region" description="Helical" evidence="2">
    <location>
        <begin position="59"/>
        <end position="78"/>
    </location>
</feature>
<dbReference type="EMBL" id="JAROCG010000002">
    <property type="protein sequence ID" value="MDN4612342.1"/>
    <property type="molecule type" value="Genomic_DNA"/>
</dbReference>
<dbReference type="PANTHER" id="PTHR24094:SF15">
    <property type="entry name" value="AMP-DEPENDENT SYNTHETASE_LIGASE DOMAIN-CONTAINING PROTEIN-RELATED"/>
    <property type="match status" value="1"/>
</dbReference>
<dbReference type="InterPro" id="IPR008613">
    <property type="entry name" value="Excalibur_Ca-bd_domain"/>
</dbReference>
<dbReference type="Pfam" id="PF07510">
    <property type="entry name" value="GmrSD_C"/>
    <property type="match status" value="1"/>
</dbReference>
<keyword evidence="2" id="KW-1133">Transmembrane helix</keyword>
<evidence type="ECO:0000259" key="3">
    <source>
        <dbReference type="SMART" id="SM00894"/>
    </source>
</evidence>
<proteinExistence type="predicted"/>
<feature type="compositionally biased region" description="Low complexity" evidence="1">
    <location>
        <begin position="113"/>
        <end position="140"/>
    </location>
</feature>
<evidence type="ECO:0000313" key="4">
    <source>
        <dbReference type="EMBL" id="MDN4612342.1"/>
    </source>
</evidence>
<reference evidence="4" key="1">
    <citation type="submission" date="2023-06" db="EMBL/GenBank/DDBJ databases">
        <title>MT1 and MT2 Draft Genomes of Novel Species.</title>
        <authorList>
            <person name="Venkateswaran K."/>
        </authorList>
    </citation>
    <scope>NUCLEOTIDE SEQUENCE</scope>
    <source>
        <strain evidence="4">IIF3SC-B10</strain>
    </source>
</reference>
<evidence type="ECO:0000256" key="1">
    <source>
        <dbReference type="SAM" id="MobiDB-lite"/>
    </source>
</evidence>
<dbReference type="PANTHER" id="PTHR24094">
    <property type="entry name" value="SECRETED PROTEIN"/>
    <property type="match status" value="1"/>
</dbReference>